<dbReference type="InterPro" id="IPR036388">
    <property type="entry name" value="WH-like_DNA-bd_sf"/>
</dbReference>
<proteinExistence type="predicted"/>
<dbReference type="Pfam" id="PF01022">
    <property type="entry name" value="HTH_5"/>
    <property type="match status" value="1"/>
</dbReference>
<sequence length="132" mass="14230">MTMQQAPPRPEIDRVATGAFADLFHALSDATRLALLQHLAIGEHRVRDLVEHLALAQSTVSKHLACLRECGLVSVRTQGRASWFSLAEPELLARLLAGAEQLLDATGDRVTLCTHLMHPHSHAPASSSVGVS</sequence>
<reference evidence="6" key="1">
    <citation type="journal article" date="2019" name="Int. J. Syst. Evol. Microbiol.">
        <title>The Global Catalogue of Microorganisms (GCM) 10K type strain sequencing project: providing services to taxonomists for standard genome sequencing and annotation.</title>
        <authorList>
            <consortium name="The Broad Institute Genomics Platform"/>
            <consortium name="The Broad Institute Genome Sequencing Center for Infectious Disease"/>
            <person name="Wu L."/>
            <person name="Ma J."/>
        </authorList>
    </citation>
    <scope>NUCLEOTIDE SEQUENCE [LARGE SCALE GENOMIC DNA]</scope>
    <source>
        <strain evidence="6">CCM 8653</strain>
    </source>
</reference>
<keyword evidence="6" id="KW-1185">Reference proteome</keyword>
<gene>
    <name evidence="5" type="ORF">GCM10007368_38170</name>
</gene>
<evidence type="ECO:0000313" key="6">
    <source>
        <dbReference type="Proteomes" id="UP000632535"/>
    </source>
</evidence>
<evidence type="ECO:0000256" key="1">
    <source>
        <dbReference type="ARBA" id="ARBA00023015"/>
    </source>
</evidence>
<accession>A0ABQ2BAP5</accession>
<dbReference type="InterPro" id="IPR001845">
    <property type="entry name" value="HTH_ArsR_DNA-bd_dom"/>
</dbReference>
<name>A0ABQ2BAP5_9MICO</name>
<feature type="domain" description="HTH arsR-type" evidence="4">
    <location>
        <begin position="12"/>
        <end position="106"/>
    </location>
</feature>
<dbReference type="PANTHER" id="PTHR33154:SF33">
    <property type="entry name" value="TRANSCRIPTIONAL REPRESSOR SDPR"/>
    <property type="match status" value="1"/>
</dbReference>
<dbReference type="InterPro" id="IPR036390">
    <property type="entry name" value="WH_DNA-bd_sf"/>
</dbReference>
<dbReference type="SUPFAM" id="SSF46785">
    <property type="entry name" value="Winged helix' DNA-binding domain"/>
    <property type="match status" value="1"/>
</dbReference>
<dbReference type="CDD" id="cd00090">
    <property type="entry name" value="HTH_ARSR"/>
    <property type="match status" value="1"/>
</dbReference>
<dbReference type="NCBIfam" id="NF033788">
    <property type="entry name" value="HTH_metalloreg"/>
    <property type="match status" value="1"/>
</dbReference>
<dbReference type="Proteomes" id="UP000632535">
    <property type="component" value="Unassembled WGS sequence"/>
</dbReference>
<keyword evidence="2" id="KW-0238">DNA-binding</keyword>
<evidence type="ECO:0000313" key="5">
    <source>
        <dbReference type="EMBL" id="GGI11835.1"/>
    </source>
</evidence>
<evidence type="ECO:0000259" key="4">
    <source>
        <dbReference type="PROSITE" id="PS50987"/>
    </source>
</evidence>
<dbReference type="PANTHER" id="PTHR33154">
    <property type="entry name" value="TRANSCRIPTIONAL REGULATOR, ARSR FAMILY"/>
    <property type="match status" value="1"/>
</dbReference>
<comment type="caution">
    <text evidence="5">The sequence shown here is derived from an EMBL/GenBank/DDBJ whole genome shotgun (WGS) entry which is preliminary data.</text>
</comment>
<keyword evidence="1" id="KW-0805">Transcription regulation</keyword>
<dbReference type="EMBL" id="BMDG01000017">
    <property type="protein sequence ID" value="GGI11835.1"/>
    <property type="molecule type" value="Genomic_DNA"/>
</dbReference>
<evidence type="ECO:0000256" key="3">
    <source>
        <dbReference type="ARBA" id="ARBA00023163"/>
    </source>
</evidence>
<dbReference type="InterPro" id="IPR051081">
    <property type="entry name" value="HTH_MetalResp_TranReg"/>
</dbReference>
<dbReference type="Gene3D" id="1.10.10.10">
    <property type="entry name" value="Winged helix-like DNA-binding domain superfamily/Winged helix DNA-binding domain"/>
    <property type="match status" value="1"/>
</dbReference>
<dbReference type="InterPro" id="IPR011991">
    <property type="entry name" value="ArsR-like_HTH"/>
</dbReference>
<dbReference type="PRINTS" id="PR00778">
    <property type="entry name" value="HTHARSR"/>
</dbReference>
<dbReference type="SMART" id="SM00418">
    <property type="entry name" value="HTH_ARSR"/>
    <property type="match status" value="1"/>
</dbReference>
<dbReference type="PROSITE" id="PS50987">
    <property type="entry name" value="HTH_ARSR_2"/>
    <property type="match status" value="1"/>
</dbReference>
<protein>
    <submittedName>
        <fullName evidence="5">Transcriptional regulator, ArsR family protein</fullName>
    </submittedName>
</protein>
<evidence type="ECO:0000256" key="2">
    <source>
        <dbReference type="ARBA" id="ARBA00023125"/>
    </source>
</evidence>
<keyword evidence="3" id="KW-0804">Transcription</keyword>
<organism evidence="5 6">
    <name type="scientific">Isoptericola cucumis</name>
    <dbReference type="NCBI Taxonomy" id="1776856"/>
    <lineage>
        <taxon>Bacteria</taxon>
        <taxon>Bacillati</taxon>
        <taxon>Actinomycetota</taxon>
        <taxon>Actinomycetes</taxon>
        <taxon>Micrococcales</taxon>
        <taxon>Promicromonosporaceae</taxon>
        <taxon>Isoptericola</taxon>
    </lineage>
</organism>